<dbReference type="PANTHER" id="PTHR46124">
    <property type="entry name" value="D-AMINOACYL-TRNA DEACYLASE"/>
    <property type="match status" value="1"/>
</dbReference>
<dbReference type="PIRSF" id="PIRSF005902">
    <property type="entry name" value="DNase_TatD"/>
    <property type="match status" value="1"/>
</dbReference>
<feature type="binding site" evidence="1">
    <location>
        <position position="159"/>
    </location>
    <ligand>
        <name>a divalent metal cation</name>
        <dbReference type="ChEBI" id="CHEBI:60240"/>
        <label>2</label>
    </ligand>
</feature>
<dbReference type="EMBL" id="FMZC01000002">
    <property type="protein sequence ID" value="SDC37816.1"/>
    <property type="molecule type" value="Genomic_DNA"/>
</dbReference>
<feature type="binding site" evidence="1">
    <location>
        <position position="95"/>
    </location>
    <ligand>
        <name>a divalent metal cation</name>
        <dbReference type="ChEBI" id="CHEBI:60240"/>
        <label>1</label>
    </ligand>
</feature>
<dbReference type="Proteomes" id="UP000198781">
    <property type="component" value="Unassembled WGS sequence"/>
</dbReference>
<reference evidence="2 3" key="1">
    <citation type="submission" date="2016-10" db="EMBL/GenBank/DDBJ databases">
        <authorList>
            <person name="de Groot N.N."/>
        </authorList>
    </citation>
    <scope>NUCLEOTIDE SEQUENCE [LARGE SCALE GENOMIC DNA]</scope>
    <source>
        <strain evidence="2 3">DSM 16619</strain>
    </source>
</reference>
<dbReference type="InterPro" id="IPR032466">
    <property type="entry name" value="Metal_Hydrolase"/>
</dbReference>
<evidence type="ECO:0000256" key="1">
    <source>
        <dbReference type="PIRSR" id="PIRSR005902-1"/>
    </source>
</evidence>
<dbReference type="SUPFAM" id="SSF51556">
    <property type="entry name" value="Metallo-dependent hydrolases"/>
    <property type="match status" value="1"/>
</dbReference>
<dbReference type="GO" id="GO:0016788">
    <property type="term" value="F:hydrolase activity, acting on ester bonds"/>
    <property type="evidence" value="ECO:0007669"/>
    <property type="project" value="InterPro"/>
</dbReference>
<keyword evidence="1" id="KW-0479">Metal-binding</keyword>
<dbReference type="GO" id="GO:0046872">
    <property type="term" value="F:metal ion binding"/>
    <property type="evidence" value="ECO:0007669"/>
    <property type="project" value="UniProtKB-KW"/>
</dbReference>
<feature type="binding site" evidence="1">
    <location>
        <position position="18"/>
    </location>
    <ligand>
        <name>a divalent metal cation</name>
        <dbReference type="ChEBI" id="CHEBI:60240"/>
        <label>1</label>
    </ligand>
</feature>
<dbReference type="Pfam" id="PF01026">
    <property type="entry name" value="TatD_DNase"/>
    <property type="match status" value="1"/>
</dbReference>
<keyword evidence="3" id="KW-1185">Reference proteome</keyword>
<gene>
    <name evidence="2" type="ORF">SAMN05192589_10258</name>
</gene>
<organism evidence="2 3">
    <name type="scientific">Paracidovorax valerianellae</name>
    <dbReference type="NCBI Taxonomy" id="187868"/>
    <lineage>
        <taxon>Bacteria</taxon>
        <taxon>Pseudomonadati</taxon>
        <taxon>Pseudomonadota</taxon>
        <taxon>Betaproteobacteria</taxon>
        <taxon>Burkholderiales</taxon>
        <taxon>Comamonadaceae</taxon>
        <taxon>Paracidovorax</taxon>
    </lineage>
</organism>
<dbReference type="NCBIfam" id="NF041926">
    <property type="entry name" value="QatD"/>
    <property type="match status" value="1"/>
</dbReference>
<evidence type="ECO:0000313" key="2">
    <source>
        <dbReference type="EMBL" id="SDC37816.1"/>
    </source>
</evidence>
<dbReference type="AlphaFoldDB" id="A0A1G6L5A1"/>
<dbReference type="InterPro" id="IPR049677">
    <property type="entry name" value="QatD"/>
</dbReference>
<feature type="binding site" evidence="1">
    <location>
        <position position="133"/>
    </location>
    <ligand>
        <name>a divalent metal cation</name>
        <dbReference type="ChEBI" id="CHEBI:60240"/>
        <label>2</label>
    </ligand>
</feature>
<feature type="binding site" evidence="1">
    <location>
        <position position="16"/>
    </location>
    <ligand>
        <name>a divalent metal cation</name>
        <dbReference type="ChEBI" id="CHEBI:60240"/>
        <label>1</label>
    </ligand>
</feature>
<dbReference type="CDD" id="cd01310">
    <property type="entry name" value="TatD_DNAse"/>
    <property type="match status" value="1"/>
</dbReference>
<sequence length="264" mass="28946">MPGTNMSSTSGLVDFHCHLDLYPDHPAAVQESEDAGVFTLAVTTTPRAWPRNHQLAQGTRHVRAALGLHPQLVAERAGELDLWDRYLPETRYIGEVGLDAGPRFYKSIDLQKRIFQHVLQRCAEAGDKIITVHSIRAAKIVLDHIESHLPPTRGKIVLHWFTGTKAEATRALELGCYFSINAAMLENPRHSAMVSTIPLNRLLTETDGPFTKTGSRPSKPADVAMVIEALAKLLNITSASIAATVRSNLRSLLEPGEQVLPTGL</sequence>
<accession>A0A1G6L5A1</accession>
<name>A0A1G6L5A1_9BURK</name>
<dbReference type="PANTHER" id="PTHR46124:SF2">
    <property type="entry name" value="D-AMINOACYL-TRNA DEACYLASE"/>
    <property type="match status" value="1"/>
</dbReference>
<feature type="binding site" evidence="1">
    <location>
        <position position="207"/>
    </location>
    <ligand>
        <name>a divalent metal cation</name>
        <dbReference type="ChEBI" id="CHEBI:60240"/>
        <label>1</label>
    </ligand>
</feature>
<evidence type="ECO:0000313" key="3">
    <source>
        <dbReference type="Proteomes" id="UP000198781"/>
    </source>
</evidence>
<dbReference type="STRING" id="187868.SAMN05192589_10258"/>
<dbReference type="Gene3D" id="3.20.20.140">
    <property type="entry name" value="Metal-dependent hydrolases"/>
    <property type="match status" value="1"/>
</dbReference>
<dbReference type="InterPro" id="IPR001130">
    <property type="entry name" value="TatD-like"/>
</dbReference>
<protein>
    <submittedName>
        <fullName evidence="2">TatD DNase family protein</fullName>
    </submittedName>
</protein>
<proteinExistence type="predicted"/>